<organism evidence="1 2">
    <name type="scientific">Trichonephila clavata</name>
    <name type="common">Joro spider</name>
    <name type="synonym">Nephila clavata</name>
    <dbReference type="NCBI Taxonomy" id="2740835"/>
    <lineage>
        <taxon>Eukaryota</taxon>
        <taxon>Metazoa</taxon>
        <taxon>Ecdysozoa</taxon>
        <taxon>Arthropoda</taxon>
        <taxon>Chelicerata</taxon>
        <taxon>Arachnida</taxon>
        <taxon>Araneae</taxon>
        <taxon>Araneomorphae</taxon>
        <taxon>Entelegynae</taxon>
        <taxon>Araneoidea</taxon>
        <taxon>Nephilidae</taxon>
        <taxon>Trichonephila</taxon>
    </lineage>
</organism>
<gene>
    <name evidence="1" type="ORF">TNCT_212031</name>
</gene>
<protein>
    <submittedName>
        <fullName evidence="1">Uncharacterized protein</fullName>
    </submittedName>
</protein>
<keyword evidence="2" id="KW-1185">Reference proteome</keyword>
<sequence length="98" mass="10789">MTYCSLGTVDNWVPLSCSPRNANSHFLEPETQIVGPSAHLTIYQAFASEVIWSVLDGPLDSTQKKKKLLDPAPVRYEVLIPAFFRPAFRLGSLGGIGR</sequence>
<dbReference type="Proteomes" id="UP000887116">
    <property type="component" value="Unassembled WGS sequence"/>
</dbReference>
<reference evidence="1" key="1">
    <citation type="submission" date="2020-07" db="EMBL/GenBank/DDBJ databases">
        <title>Multicomponent nature underlies the extraordinary mechanical properties of spider dragline silk.</title>
        <authorList>
            <person name="Kono N."/>
            <person name="Nakamura H."/>
            <person name="Mori M."/>
            <person name="Yoshida Y."/>
            <person name="Ohtoshi R."/>
            <person name="Malay A.D."/>
            <person name="Moran D.A.P."/>
            <person name="Tomita M."/>
            <person name="Numata K."/>
            <person name="Arakawa K."/>
        </authorList>
    </citation>
    <scope>NUCLEOTIDE SEQUENCE</scope>
</reference>
<evidence type="ECO:0000313" key="1">
    <source>
        <dbReference type="EMBL" id="GFQ64419.1"/>
    </source>
</evidence>
<proteinExistence type="predicted"/>
<name>A0A8X6GCX2_TRICU</name>
<dbReference type="EMBL" id="BMAO01020009">
    <property type="protein sequence ID" value="GFQ64419.1"/>
    <property type="molecule type" value="Genomic_DNA"/>
</dbReference>
<evidence type="ECO:0000313" key="2">
    <source>
        <dbReference type="Proteomes" id="UP000887116"/>
    </source>
</evidence>
<dbReference type="AlphaFoldDB" id="A0A8X6GCX2"/>
<accession>A0A8X6GCX2</accession>
<comment type="caution">
    <text evidence="1">The sequence shown here is derived from an EMBL/GenBank/DDBJ whole genome shotgun (WGS) entry which is preliminary data.</text>
</comment>